<dbReference type="AlphaFoldDB" id="A0A175YKD0"/>
<dbReference type="EMBL" id="CP093351">
    <property type="protein sequence ID" value="WOH16608.1"/>
    <property type="molecule type" value="Genomic_DNA"/>
</dbReference>
<evidence type="ECO:0000256" key="2">
    <source>
        <dbReference type="SAM" id="MobiDB-lite"/>
    </source>
</evidence>
<dbReference type="OMA" id="GDESCNE"/>
<reference evidence="3" key="1">
    <citation type="journal article" date="2016" name="Nat. Genet.">
        <title>A high-quality carrot genome assembly provides new insights into carotenoid accumulation and asterid genome evolution.</title>
        <authorList>
            <person name="Iorizzo M."/>
            <person name="Ellison S."/>
            <person name="Senalik D."/>
            <person name="Zeng P."/>
            <person name="Satapoomin P."/>
            <person name="Huang J."/>
            <person name="Bowman M."/>
            <person name="Iovene M."/>
            <person name="Sanseverino W."/>
            <person name="Cavagnaro P."/>
            <person name="Yildiz M."/>
            <person name="Macko-Podgorni A."/>
            <person name="Moranska E."/>
            <person name="Grzebelus E."/>
            <person name="Grzebelus D."/>
            <person name="Ashrafi H."/>
            <person name="Zheng Z."/>
            <person name="Cheng S."/>
            <person name="Spooner D."/>
            <person name="Van Deynze A."/>
            <person name="Simon P."/>
        </authorList>
    </citation>
    <scope>NUCLEOTIDE SEQUENCE</scope>
    <source>
        <tissue evidence="3">Leaf</tissue>
    </source>
</reference>
<accession>A0A175YKD0</accession>
<dbReference type="OrthoDB" id="417481at2759"/>
<dbReference type="InterPro" id="IPR034458">
    <property type="entry name" value="EAR1-like_RRM3"/>
</dbReference>
<proteinExistence type="predicted"/>
<evidence type="ECO:0000256" key="1">
    <source>
        <dbReference type="ARBA" id="ARBA00022884"/>
    </source>
</evidence>
<dbReference type="InterPro" id="IPR000504">
    <property type="entry name" value="RRM_dom"/>
</dbReference>
<dbReference type="PROSITE" id="PS50102">
    <property type="entry name" value="RRM"/>
    <property type="match status" value="1"/>
</dbReference>
<feature type="region of interest" description="Disordered" evidence="2">
    <location>
        <begin position="595"/>
        <end position="628"/>
    </location>
</feature>
<dbReference type="InterPro" id="IPR007201">
    <property type="entry name" value="Mei2-like_Rrm_C"/>
</dbReference>
<dbReference type="Gramene" id="KZM83601">
    <property type="protein sequence ID" value="KZM83601"/>
    <property type="gene ID" value="DCAR_031170"/>
</dbReference>
<sequence length="662" mass="73669">MDNSGFVNFSGMLDPGAQEFVPPSLFPTPPPVFYSYPYPTPNEPAGLSIQYPAGSFNDPAGLINEPAGLSYSYTNTNTIVNEHYAQVVFPQYVRVDPPPLPVSLPPPSNTPSRALLLSSVPTEVSESTVRRDLEVFGDLRAVEMERVGEGIVAVHFYDIRHAETALVEIQQQHMQQQLRLRQHFEAVLVTQDEAALCRFPAPVPPPAVGLVSGRAVWAQFMFPAGGRYPEAYNQGSLVIFNVDYQVPTCYLKEIFEKFGCVKEVRETPMKQNQRFVEFYDIRDAAKACVGMNGKEIYGRHLIIEFSRPGGHSRRFTKSNHNKMNYVSGHQQRSPRLVAPHQALCAERSPAFGSRLQSQLSVRSTKNPNGSRKTSPGQGAEGAEIPKKNLKKIGDPGTNNLKQVNDKKVADCNSKGWKGIGSVKNGKEYDPRFLINEDSVMLPHCSDPRTTVMIKNIPNKYSQKLLLNMLDNHCIHCNEQIADSDAQPLSSYDFVYLPIDFVNKCNVGYGFVNMTSPEATLRLYKSFHLQNWEVFNSRKICQVTYARLQGVEALKEHFKSSKFPCDAEEYMPVVFSPPRDGHTLTSPVPIIGRGAVAESNNTDSNSSVTTTKDNEEECYDGEHEGHNVNDINGDCDNDLISRGCDSGGAETALEAMRLFDENL</sequence>
<keyword evidence="1" id="KW-0694">RNA-binding</keyword>
<evidence type="ECO:0000313" key="4">
    <source>
        <dbReference type="Proteomes" id="UP000077755"/>
    </source>
</evidence>
<protein>
    <submittedName>
        <fullName evidence="3">Uncharacterized protein</fullName>
    </submittedName>
</protein>
<dbReference type="Proteomes" id="UP000077755">
    <property type="component" value="Chromosome 9"/>
</dbReference>
<dbReference type="SUPFAM" id="SSF54928">
    <property type="entry name" value="RNA-binding domain, RBD"/>
    <property type="match status" value="3"/>
</dbReference>
<dbReference type="Pfam" id="PF00076">
    <property type="entry name" value="RRM_1"/>
    <property type="match status" value="1"/>
</dbReference>
<gene>
    <name evidence="3" type="ORF">DCAR_0936166</name>
</gene>
<feature type="compositionally biased region" description="Low complexity" evidence="2">
    <location>
        <begin position="598"/>
        <end position="610"/>
    </location>
</feature>
<dbReference type="GO" id="GO:0003723">
    <property type="term" value="F:RNA binding"/>
    <property type="evidence" value="ECO:0007669"/>
    <property type="project" value="UniProtKB-UniRule"/>
</dbReference>
<dbReference type="Gene3D" id="3.30.70.330">
    <property type="match status" value="2"/>
</dbReference>
<feature type="compositionally biased region" description="Polar residues" evidence="2">
    <location>
        <begin position="354"/>
        <end position="376"/>
    </location>
</feature>
<dbReference type="Pfam" id="PF04059">
    <property type="entry name" value="RRM_2"/>
    <property type="match status" value="1"/>
</dbReference>
<feature type="region of interest" description="Disordered" evidence="2">
    <location>
        <begin position="354"/>
        <end position="405"/>
    </location>
</feature>
<organism evidence="3 4">
    <name type="scientific">Daucus carota subsp. sativus</name>
    <name type="common">Carrot</name>
    <dbReference type="NCBI Taxonomy" id="79200"/>
    <lineage>
        <taxon>Eukaryota</taxon>
        <taxon>Viridiplantae</taxon>
        <taxon>Streptophyta</taxon>
        <taxon>Embryophyta</taxon>
        <taxon>Tracheophyta</taxon>
        <taxon>Spermatophyta</taxon>
        <taxon>Magnoliopsida</taxon>
        <taxon>eudicotyledons</taxon>
        <taxon>Gunneridae</taxon>
        <taxon>Pentapetalae</taxon>
        <taxon>asterids</taxon>
        <taxon>campanulids</taxon>
        <taxon>Apiales</taxon>
        <taxon>Apiaceae</taxon>
        <taxon>Apioideae</taxon>
        <taxon>Scandiceae</taxon>
        <taxon>Daucinae</taxon>
        <taxon>Daucus</taxon>
        <taxon>Daucus sect. Daucus</taxon>
    </lineage>
</organism>
<evidence type="ECO:0000313" key="3">
    <source>
        <dbReference type="EMBL" id="WOH16608.1"/>
    </source>
</evidence>
<dbReference type="PANTHER" id="PTHR23189">
    <property type="entry name" value="RNA RECOGNITION MOTIF-CONTAINING"/>
    <property type="match status" value="1"/>
</dbReference>
<dbReference type="CDD" id="cd12530">
    <property type="entry name" value="RRM3_EAR1_like"/>
    <property type="match status" value="1"/>
</dbReference>
<name>A0A175YKD0_DAUCS</name>
<keyword evidence="4" id="KW-1185">Reference proteome</keyword>
<dbReference type="KEGG" id="dcr:108200945"/>
<dbReference type="FunFam" id="3.30.70.330:FF:001402">
    <property type="entry name" value="Terminal EAR1-like 1"/>
    <property type="match status" value="1"/>
</dbReference>
<dbReference type="InterPro" id="IPR012677">
    <property type="entry name" value="Nucleotide-bd_a/b_plait_sf"/>
</dbReference>
<dbReference type="InterPro" id="IPR035979">
    <property type="entry name" value="RBD_domain_sf"/>
</dbReference>
<dbReference type="SMART" id="SM00360">
    <property type="entry name" value="RRM"/>
    <property type="match status" value="2"/>
</dbReference>
<reference evidence="3" key="2">
    <citation type="submission" date="2022-03" db="EMBL/GenBank/DDBJ databases">
        <title>Draft title - Genomic analysis of global carrot germplasm unveils the trajectory of domestication and the origin of high carotenoid orange carrot.</title>
        <authorList>
            <person name="Iorizzo M."/>
            <person name="Ellison S."/>
            <person name="Senalik D."/>
            <person name="Macko-Podgorni A."/>
            <person name="Grzebelus D."/>
            <person name="Bostan H."/>
            <person name="Rolling W."/>
            <person name="Curaba J."/>
            <person name="Simon P."/>
        </authorList>
    </citation>
    <scope>NUCLEOTIDE SEQUENCE</scope>
    <source>
        <tissue evidence="3">Leaf</tissue>
    </source>
</reference>